<dbReference type="GO" id="GO:0006303">
    <property type="term" value="P:double-strand break repair via nonhomologous end joining"/>
    <property type="evidence" value="ECO:0007669"/>
    <property type="project" value="TreeGrafter"/>
</dbReference>
<dbReference type="Gene3D" id="3.30.420.10">
    <property type="entry name" value="Ribonuclease H-like superfamily/Ribonuclease H"/>
    <property type="match status" value="1"/>
</dbReference>
<dbReference type="OrthoDB" id="616263at2759"/>
<organism evidence="1 2">
    <name type="scientific">Eumeta variegata</name>
    <name type="common">Bagworm moth</name>
    <name type="synonym">Eumeta japonica</name>
    <dbReference type="NCBI Taxonomy" id="151549"/>
    <lineage>
        <taxon>Eukaryota</taxon>
        <taxon>Metazoa</taxon>
        <taxon>Ecdysozoa</taxon>
        <taxon>Arthropoda</taxon>
        <taxon>Hexapoda</taxon>
        <taxon>Insecta</taxon>
        <taxon>Pterygota</taxon>
        <taxon>Neoptera</taxon>
        <taxon>Endopterygota</taxon>
        <taxon>Lepidoptera</taxon>
        <taxon>Glossata</taxon>
        <taxon>Ditrysia</taxon>
        <taxon>Tineoidea</taxon>
        <taxon>Psychidae</taxon>
        <taxon>Oiketicinae</taxon>
        <taxon>Eumeta</taxon>
    </lineage>
</organism>
<dbReference type="InterPro" id="IPR036397">
    <property type="entry name" value="RNaseH_sf"/>
</dbReference>
<keyword evidence="1" id="KW-0808">Transferase</keyword>
<dbReference type="GO" id="GO:0035861">
    <property type="term" value="C:site of double-strand break"/>
    <property type="evidence" value="ECO:0007669"/>
    <property type="project" value="TreeGrafter"/>
</dbReference>
<dbReference type="GO" id="GO:0042800">
    <property type="term" value="F:histone H3K4 methyltransferase activity"/>
    <property type="evidence" value="ECO:0007669"/>
    <property type="project" value="TreeGrafter"/>
</dbReference>
<sequence length="157" mass="18493">MIWLSRKDDESRVTKQIYRANVCDGKADKPRTVTDKVDAILEKLEQDRHISSYYITEKLEIDHKTVLIHLQKKKLDLQRRYLGPKRDTGRNVMNCVLVCDSLLKRNETEPFMKRLITGDESWITYDKYVRKRSWSKDKRAVAAIGVGDVGDRRWPRA</sequence>
<dbReference type="InterPro" id="IPR052709">
    <property type="entry name" value="Transposase-MT_Hybrid"/>
</dbReference>
<dbReference type="GO" id="GO:0000014">
    <property type="term" value="F:single-stranded DNA endodeoxyribonuclease activity"/>
    <property type="evidence" value="ECO:0007669"/>
    <property type="project" value="TreeGrafter"/>
</dbReference>
<dbReference type="AlphaFoldDB" id="A0A4C1SQT9"/>
<proteinExistence type="predicted"/>
<protein>
    <submittedName>
        <fullName evidence="1">Histone-lysine N-methyltransferase SETMAR</fullName>
    </submittedName>
</protein>
<accession>A0A4C1SQT9</accession>
<keyword evidence="2" id="KW-1185">Reference proteome</keyword>
<dbReference type="GO" id="GO:0003690">
    <property type="term" value="F:double-stranded DNA binding"/>
    <property type="evidence" value="ECO:0007669"/>
    <property type="project" value="TreeGrafter"/>
</dbReference>
<dbReference type="GO" id="GO:0000793">
    <property type="term" value="C:condensed chromosome"/>
    <property type="evidence" value="ECO:0007669"/>
    <property type="project" value="TreeGrafter"/>
</dbReference>
<name>A0A4C1SQT9_EUMVA</name>
<dbReference type="PANTHER" id="PTHR46060:SF2">
    <property type="entry name" value="HISTONE-LYSINE N-METHYLTRANSFERASE SETMAR"/>
    <property type="match status" value="1"/>
</dbReference>
<dbReference type="GO" id="GO:0044547">
    <property type="term" value="F:DNA topoisomerase binding"/>
    <property type="evidence" value="ECO:0007669"/>
    <property type="project" value="TreeGrafter"/>
</dbReference>
<keyword evidence="1" id="KW-0489">Methyltransferase</keyword>
<dbReference type="EMBL" id="BGZK01000014">
    <property type="protein sequence ID" value="GBP04583.1"/>
    <property type="molecule type" value="Genomic_DNA"/>
</dbReference>
<evidence type="ECO:0000313" key="2">
    <source>
        <dbReference type="Proteomes" id="UP000299102"/>
    </source>
</evidence>
<reference evidence="1 2" key="1">
    <citation type="journal article" date="2019" name="Commun. Biol.">
        <title>The bagworm genome reveals a unique fibroin gene that provides high tensile strength.</title>
        <authorList>
            <person name="Kono N."/>
            <person name="Nakamura H."/>
            <person name="Ohtoshi R."/>
            <person name="Tomita M."/>
            <person name="Numata K."/>
            <person name="Arakawa K."/>
        </authorList>
    </citation>
    <scope>NUCLEOTIDE SEQUENCE [LARGE SCALE GENOMIC DNA]</scope>
</reference>
<comment type="caution">
    <text evidence="1">The sequence shown here is derived from an EMBL/GenBank/DDBJ whole genome shotgun (WGS) entry which is preliminary data.</text>
</comment>
<dbReference type="PANTHER" id="PTHR46060">
    <property type="entry name" value="MARINER MOS1 TRANSPOSASE-LIKE PROTEIN"/>
    <property type="match status" value="1"/>
</dbReference>
<dbReference type="GO" id="GO:0046975">
    <property type="term" value="F:histone H3K36 methyltransferase activity"/>
    <property type="evidence" value="ECO:0007669"/>
    <property type="project" value="TreeGrafter"/>
</dbReference>
<dbReference type="Proteomes" id="UP000299102">
    <property type="component" value="Unassembled WGS sequence"/>
</dbReference>
<dbReference type="GO" id="GO:0032259">
    <property type="term" value="P:methylation"/>
    <property type="evidence" value="ECO:0007669"/>
    <property type="project" value="UniProtKB-KW"/>
</dbReference>
<gene>
    <name evidence="1" type="primary">SETMAR</name>
    <name evidence="1" type="ORF">EVAR_3930_1</name>
</gene>
<dbReference type="GO" id="GO:0044774">
    <property type="term" value="P:mitotic DNA integrity checkpoint signaling"/>
    <property type="evidence" value="ECO:0007669"/>
    <property type="project" value="TreeGrafter"/>
</dbReference>
<dbReference type="GO" id="GO:0005634">
    <property type="term" value="C:nucleus"/>
    <property type="evidence" value="ECO:0007669"/>
    <property type="project" value="TreeGrafter"/>
</dbReference>
<dbReference type="GO" id="GO:0000729">
    <property type="term" value="P:DNA double-strand break processing"/>
    <property type="evidence" value="ECO:0007669"/>
    <property type="project" value="TreeGrafter"/>
</dbReference>
<dbReference type="GO" id="GO:0003697">
    <property type="term" value="F:single-stranded DNA binding"/>
    <property type="evidence" value="ECO:0007669"/>
    <property type="project" value="TreeGrafter"/>
</dbReference>
<dbReference type="GO" id="GO:0015074">
    <property type="term" value="P:DNA integration"/>
    <property type="evidence" value="ECO:0007669"/>
    <property type="project" value="TreeGrafter"/>
</dbReference>
<dbReference type="GO" id="GO:0031297">
    <property type="term" value="P:replication fork processing"/>
    <property type="evidence" value="ECO:0007669"/>
    <property type="project" value="TreeGrafter"/>
</dbReference>
<evidence type="ECO:0000313" key="1">
    <source>
        <dbReference type="EMBL" id="GBP04583.1"/>
    </source>
</evidence>